<protein>
    <recommendedName>
        <fullName evidence="1">site-specific DNA-methyltransferase (adenine-specific)</fullName>
        <ecNumber evidence="1">2.1.1.72</ecNumber>
    </recommendedName>
</protein>
<keyword evidence="2" id="KW-0489">Methyltransferase</keyword>
<dbReference type="PANTHER" id="PTHR33841">
    <property type="entry name" value="DNA METHYLTRANSFERASE YEEA-RELATED"/>
    <property type="match status" value="1"/>
</dbReference>
<evidence type="ECO:0000256" key="4">
    <source>
        <dbReference type="ARBA" id="ARBA00047942"/>
    </source>
</evidence>
<dbReference type="InterPro" id="IPR050953">
    <property type="entry name" value="N4_N6_ade-DNA_methylase"/>
</dbReference>
<dbReference type="GO" id="GO:0032259">
    <property type="term" value="P:methylation"/>
    <property type="evidence" value="ECO:0007669"/>
    <property type="project" value="UniProtKB-KW"/>
</dbReference>
<evidence type="ECO:0000256" key="1">
    <source>
        <dbReference type="ARBA" id="ARBA00011900"/>
    </source>
</evidence>
<dbReference type="EC" id="2.1.1.72" evidence="1"/>
<dbReference type="AlphaFoldDB" id="X1C420"/>
<accession>X1C420</accession>
<keyword evidence="3" id="KW-0808">Transferase</keyword>
<evidence type="ECO:0000313" key="5">
    <source>
        <dbReference type="EMBL" id="GAG88092.1"/>
    </source>
</evidence>
<feature type="non-terminal residue" evidence="5">
    <location>
        <position position="211"/>
    </location>
</feature>
<dbReference type="GO" id="GO:0009007">
    <property type="term" value="F:site-specific DNA-methyltransferase (adenine-specific) activity"/>
    <property type="evidence" value="ECO:0007669"/>
    <property type="project" value="UniProtKB-EC"/>
</dbReference>
<evidence type="ECO:0000256" key="2">
    <source>
        <dbReference type="ARBA" id="ARBA00022603"/>
    </source>
</evidence>
<name>X1C420_9ZZZZ</name>
<organism evidence="5">
    <name type="scientific">marine sediment metagenome</name>
    <dbReference type="NCBI Taxonomy" id="412755"/>
    <lineage>
        <taxon>unclassified sequences</taxon>
        <taxon>metagenomes</taxon>
        <taxon>ecological metagenomes</taxon>
    </lineage>
</organism>
<dbReference type="EMBL" id="BART01011686">
    <property type="protein sequence ID" value="GAG88092.1"/>
    <property type="molecule type" value="Genomic_DNA"/>
</dbReference>
<sequence length="211" mass="24472">MNIQQLIDFGDSQIFENATTYTNILIFSREKGRNQSQVWDLSKIYETNRSLDTMLSDNKGCTSLFNEDSFVIVPMEQALVKKRIEAMGTPLKDWDVSIYRGVLTGFNEAFIIDGAKKDELVAADPKNAEIIKPVLRGRDIKRYKAEFADLWLINSHNGYGTTPRVNIDDYPAIKKHLYRYYNKLKKRQDKGATPYNLRNCAYLHEFEKEKI</sequence>
<comment type="catalytic activity">
    <reaction evidence="4">
        <text>a 2'-deoxyadenosine in DNA + S-adenosyl-L-methionine = an N(6)-methyl-2'-deoxyadenosine in DNA + S-adenosyl-L-homocysteine + H(+)</text>
        <dbReference type="Rhea" id="RHEA:15197"/>
        <dbReference type="Rhea" id="RHEA-COMP:12418"/>
        <dbReference type="Rhea" id="RHEA-COMP:12419"/>
        <dbReference type="ChEBI" id="CHEBI:15378"/>
        <dbReference type="ChEBI" id="CHEBI:57856"/>
        <dbReference type="ChEBI" id="CHEBI:59789"/>
        <dbReference type="ChEBI" id="CHEBI:90615"/>
        <dbReference type="ChEBI" id="CHEBI:90616"/>
        <dbReference type="EC" id="2.1.1.72"/>
    </reaction>
</comment>
<dbReference type="PANTHER" id="PTHR33841:SF1">
    <property type="entry name" value="DNA METHYLTRANSFERASE A"/>
    <property type="match status" value="1"/>
</dbReference>
<comment type="caution">
    <text evidence="5">The sequence shown here is derived from an EMBL/GenBank/DDBJ whole genome shotgun (WGS) entry which is preliminary data.</text>
</comment>
<reference evidence="5" key="1">
    <citation type="journal article" date="2014" name="Front. Microbiol.">
        <title>High frequency of phylogenetically diverse reductive dehalogenase-homologous genes in deep subseafloor sedimentary metagenomes.</title>
        <authorList>
            <person name="Kawai M."/>
            <person name="Futagami T."/>
            <person name="Toyoda A."/>
            <person name="Takaki Y."/>
            <person name="Nishi S."/>
            <person name="Hori S."/>
            <person name="Arai W."/>
            <person name="Tsubouchi T."/>
            <person name="Morono Y."/>
            <person name="Uchiyama I."/>
            <person name="Ito T."/>
            <person name="Fujiyama A."/>
            <person name="Inagaki F."/>
            <person name="Takami H."/>
        </authorList>
    </citation>
    <scope>NUCLEOTIDE SEQUENCE</scope>
    <source>
        <strain evidence="5">Expedition CK06-06</strain>
    </source>
</reference>
<gene>
    <name evidence="5" type="ORF">S01H4_24769</name>
</gene>
<proteinExistence type="predicted"/>
<evidence type="ECO:0000256" key="3">
    <source>
        <dbReference type="ARBA" id="ARBA00022679"/>
    </source>
</evidence>